<evidence type="ECO:0008006" key="4">
    <source>
        <dbReference type="Google" id="ProtNLM"/>
    </source>
</evidence>
<protein>
    <recommendedName>
        <fullName evidence="4">Secreted protein</fullName>
    </recommendedName>
</protein>
<reference evidence="2 3" key="1">
    <citation type="journal article" date="2019" name="BMC Genomics">
        <title>New insights from Opisthorchis felineus genome: update on genomics of the epidemiologically important liver flukes.</title>
        <authorList>
            <person name="Ershov N.I."/>
            <person name="Mordvinov V.A."/>
            <person name="Prokhortchouk E.B."/>
            <person name="Pakharukova M.Y."/>
            <person name="Gunbin K.V."/>
            <person name="Ustyantsev K."/>
            <person name="Genaev M.A."/>
            <person name="Blinov A.G."/>
            <person name="Mazur A."/>
            <person name="Boulygina E."/>
            <person name="Tsygankova S."/>
            <person name="Khrameeva E."/>
            <person name="Chekanov N."/>
            <person name="Fan G."/>
            <person name="Xiao A."/>
            <person name="Zhang H."/>
            <person name="Xu X."/>
            <person name="Yang H."/>
            <person name="Solovyev V."/>
            <person name="Lee S.M."/>
            <person name="Liu X."/>
            <person name="Afonnikov D.A."/>
            <person name="Skryabin K.G."/>
        </authorList>
    </citation>
    <scope>NUCLEOTIDE SEQUENCE [LARGE SCALE GENOMIC DNA]</scope>
    <source>
        <strain evidence="2">AK-0245</strain>
        <tissue evidence="2">Whole organism</tissue>
    </source>
</reference>
<keyword evidence="3" id="KW-1185">Reference proteome</keyword>
<organism evidence="2 3">
    <name type="scientific">Opisthorchis felineus</name>
    <dbReference type="NCBI Taxonomy" id="147828"/>
    <lineage>
        <taxon>Eukaryota</taxon>
        <taxon>Metazoa</taxon>
        <taxon>Spiralia</taxon>
        <taxon>Lophotrochozoa</taxon>
        <taxon>Platyhelminthes</taxon>
        <taxon>Trematoda</taxon>
        <taxon>Digenea</taxon>
        <taxon>Opisthorchiida</taxon>
        <taxon>Opisthorchiata</taxon>
        <taxon>Opisthorchiidae</taxon>
        <taxon>Opisthorchis</taxon>
    </lineage>
</organism>
<name>A0A4S2LPT5_OPIFE</name>
<dbReference type="EMBL" id="SJOL01006495">
    <property type="protein sequence ID" value="TGZ65166.1"/>
    <property type="molecule type" value="Genomic_DNA"/>
</dbReference>
<comment type="caution">
    <text evidence="2">The sequence shown here is derived from an EMBL/GenBank/DDBJ whole genome shotgun (WGS) entry which is preliminary data.</text>
</comment>
<accession>A0A4S2LPT5</accession>
<dbReference type="AlphaFoldDB" id="A0A4S2LPT5"/>
<keyword evidence="1" id="KW-0732">Signal</keyword>
<evidence type="ECO:0000313" key="3">
    <source>
        <dbReference type="Proteomes" id="UP000308267"/>
    </source>
</evidence>
<evidence type="ECO:0000313" key="2">
    <source>
        <dbReference type="EMBL" id="TGZ65166.1"/>
    </source>
</evidence>
<feature type="signal peptide" evidence="1">
    <location>
        <begin position="1"/>
        <end position="30"/>
    </location>
</feature>
<sequence>MKMYNMRCTNTWAFFAIFCAMSFMSNDACAHPTSSNSEARQPIIYIGLPPGESPSVQLPPGLMIDPDYEQEYNTGPRNMFRWG</sequence>
<proteinExistence type="predicted"/>
<dbReference type="Proteomes" id="UP000308267">
    <property type="component" value="Unassembled WGS sequence"/>
</dbReference>
<evidence type="ECO:0000256" key="1">
    <source>
        <dbReference type="SAM" id="SignalP"/>
    </source>
</evidence>
<feature type="chain" id="PRO_5020206978" description="Secreted protein" evidence="1">
    <location>
        <begin position="31"/>
        <end position="83"/>
    </location>
</feature>
<gene>
    <name evidence="2" type="ORF">CRM22_006004</name>
</gene>